<proteinExistence type="predicted"/>
<feature type="transmembrane region" description="Helical" evidence="1">
    <location>
        <begin position="7"/>
        <end position="32"/>
    </location>
</feature>
<reference evidence="2 3" key="1">
    <citation type="journal article" date="2018" name="Harmful Algae">
        <title>The highly heterogeneous methylated genomes and diverse restriction-modification systems of bloom-forming Microcystis.</title>
        <authorList>
            <person name="Zhao L."/>
            <person name="Song Y."/>
            <person name="Li L."/>
            <person name="Gan N."/>
            <person name="Brand J.J."/>
            <person name="Song L."/>
        </authorList>
    </citation>
    <scope>NUCLEOTIDE SEQUENCE [LARGE SCALE GENOMIC DNA]</scope>
    <source>
        <strain evidence="2 3">PCC 7806SL</strain>
    </source>
</reference>
<dbReference type="AlphaFoldDB" id="A0AB33C5D0"/>
<evidence type="ECO:0000313" key="2">
    <source>
        <dbReference type="EMBL" id="ARI83417.1"/>
    </source>
</evidence>
<sequence length="106" mass="11976">MGEDSVLGFHLVGILAFSLSTQIFFFLATLVLSGFDPLVSVSQLPHTSFSAIAITFLVMNLSNLLRQVFWAFLCLKWKNSTFSRSMIRISYNLKINQQLKLMLVAK</sequence>
<dbReference type="Proteomes" id="UP000192439">
    <property type="component" value="Chromosome"/>
</dbReference>
<name>A0AB33C5D0_MICA7</name>
<dbReference type="EMBL" id="CP020771">
    <property type="protein sequence ID" value="ARI83417.1"/>
    <property type="molecule type" value="Genomic_DNA"/>
</dbReference>
<organism evidence="2 3">
    <name type="scientific">Microcystis aeruginosa PCC 7806SL</name>
    <dbReference type="NCBI Taxonomy" id="1903187"/>
    <lineage>
        <taxon>Bacteria</taxon>
        <taxon>Bacillati</taxon>
        <taxon>Cyanobacteriota</taxon>
        <taxon>Cyanophyceae</taxon>
        <taxon>Oscillatoriophycideae</taxon>
        <taxon>Chroococcales</taxon>
        <taxon>Microcystaceae</taxon>
        <taxon>Microcystis</taxon>
    </lineage>
</organism>
<gene>
    <name evidence="2" type="ORF">BH695_4138</name>
</gene>
<keyword evidence="1" id="KW-0472">Membrane</keyword>
<feature type="transmembrane region" description="Helical" evidence="1">
    <location>
        <begin position="52"/>
        <end position="75"/>
    </location>
</feature>
<protein>
    <recommendedName>
        <fullName evidence="4">Transposase DDE domain-containing protein</fullName>
    </recommendedName>
</protein>
<evidence type="ECO:0000256" key="1">
    <source>
        <dbReference type="SAM" id="Phobius"/>
    </source>
</evidence>
<evidence type="ECO:0008006" key="4">
    <source>
        <dbReference type="Google" id="ProtNLM"/>
    </source>
</evidence>
<keyword evidence="1" id="KW-1133">Transmembrane helix</keyword>
<accession>A0AB33C5D0</accession>
<keyword evidence="3" id="KW-1185">Reference proteome</keyword>
<evidence type="ECO:0000313" key="3">
    <source>
        <dbReference type="Proteomes" id="UP000192439"/>
    </source>
</evidence>
<keyword evidence="1" id="KW-0812">Transmembrane</keyword>